<keyword evidence="2" id="KW-0175">Coiled coil</keyword>
<dbReference type="GO" id="GO:0031110">
    <property type="term" value="P:regulation of microtubule polymerization or depolymerization"/>
    <property type="evidence" value="ECO:0007669"/>
    <property type="project" value="TreeGrafter"/>
</dbReference>
<dbReference type="PANTHER" id="PTHR28573:SF1">
    <property type="entry name" value="SPINDLE AND KINETOCHORE-ASSOCIATED PROTEIN 1"/>
    <property type="match status" value="1"/>
</dbReference>
<organism evidence="5 6">
    <name type="scientific">Lithospermum erythrorhizon</name>
    <name type="common">Purple gromwell</name>
    <name type="synonym">Lithospermum officinale var. erythrorhizon</name>
    <dbReference type="NCBI Taxonomy" id="34254"/>
    <lineage>
        <taxon>Eukaryota</taxon>
        <taxon>Viridiplantae</taxon>
        <taxon>Streptophyta</taxon>
        <taxon>Embryophyta</taxon>
        <taxon>Tracheophyta</taxon>
        <taxon>Spermatophyta</taxon>
        <taxon>Magnoliopsida</taxon>
        <taxon>eudicotyledons</taxon>
        <taxon>Gunneridae</taxon>
        <taxon>Pentapetalae</taxon>
        <taxon>asterids</taxon>
        <taxon>lamiids</taxon>
        <taxon>Boraginales</taxon>
        <taxon>Boraginaceae</taxon>
        <taxon>Boraginoideae</taxon>
        <taxon>Lithospermeae</taxon>
        <taxon>Lithospermum</taxon>
    </lineage>
</organism>
<dbReference type="Proteomes" id="UP001454036">
    <property type="component" value="Unassembled WGS sequence"/>
</dbReference>
<dbReference type="EMBL" id="BAABME010006671">
    <property type="protein sequence ID" value="GAA0168983.1"/>
    <property type="molecule type" value="Genomic_DNA"/>
</dbReference>
<dbReference type="GO" id="GO:0072686">
    <property type="term" value="C:mitotic spindle"/>
    <property type="evidence" value="ECO:0007669"/>
    <property type="project" value="TreeGrafter"/>
</dbReference>
<dbReference type="InterPro" id="IPR009829">
    <property type="entry name" value="SKA1"/>
</dbReference>
<name>A0AAV3QZ93_LITER</name>
<dbReference type="FunFam" id="1.10.10.1890:FF:000002">
    <property type="entry name" value="Spindle and kinetochore-associated protein 1"/>
    <property type="match status" value="1"/>
</dbReference>
<comment type="similarity">
    <text evidence="1">Belongs to the SKA1 family.</text>
</comment>
<dbReference type="GO" id="GO:0051301">
    <property type="term" value="P:cell division"/>
    <property type="evidence" value="ECO:0007669"/>
    <property type="project" value="InterPro"/>
</dbReference>
<dbReference type="Gene3D" id="1.10.10.1890">
    <property type="entry name" value="Ska1 microtubule binding domain-like"/>
    <property type="match status" value="1"/>
</dbReference>
<evidence type="ECO:0000256" key="2">
    <source>
        <dbReference type="ARBA" id="ARBA00023054"/>
    </source>
</evidence>
<evidence type="ECO:0000256" key="4">
    <source>
        <dbReference type="ARBA" id="ARBA00075755"/>
    </source>
</evidence>
<evidence type="ECO:0000256" key="3">
    <source>
        <dbReference type="ARBA" id="ARBA00068507"/>
    </source>
</evidence>
<accession>A0AAV3QZ93</accession>
<dbReference type="GO" id="GO:0000940">
    <property type="term" value="C:outer kinetochore"/>
    <property type="evidence" value="ECO:0007669"/>
    <property type="project" value="TreeGrafter"/>
</dbReference>
<dbReference type="AlphaFoldDB" id="A0AAV3QZ93"/>
<evidence type="ECO:0000313" key="6">
    <source>
        <dbReference type="Proteomes" id="UP001454036"/>
    </source>
</evidence>
<dbReference type="GO" id="GO:0008017">
    <property type="term" value="F:microtubule binding"/>
    <property type="evidence" value="ECO:0007669"/>
    <property type="project" value="InterPro"/>
</dbReference>
<evidence type="ECO:0000256" key="1">
    <source>
        <dbReference type="ARBA" id="ARBA00006836"/>
    </source>
</evidence>
<dbReference type="GO" id="GO:0000278">
    <property type="term" value="P:mitotic cell cycle"/>
    <property type="evidence" value="ECO:0007669"/>
    <property type="project" value="TreeGrafter"/>
</dbReference>
<evidence type="ECO:0000313" key="5">
    <source>
        <dbReference type="EMBL" id="GAA0168983.1"/>
    </source>
</evidence>
<comment type="caution">
    <text evidence="5">The sequence shown here is derived from an EMBL/GenBank/DDBJ whole genome shotgun (WGS) entry which is preliminary data.</text>
</comment>
<dbReference type="GO" id="GO:0007059">
    <property type="term" value="P:chromosome segregation"/>
    <property type="evidence" value="ECO:0007669"/>
    <property type="project" value="InterPro"/>
</dbReference>
<reference evidence="5 6" key="1">
    <citation type="submission" date="2024-01" db="EMBL/GenBank/DDBJ databases">
        <title>The complete chloroplast genome sequence of Lithospermum erythrorhizon: insights into the phylogenetic relationship among Boraginaceae species and the maternal lineages of purple gromwells.</title>
        <authorList>
            <person name="Okada T."/>
            <person name="Watanabe K."/>
        </authorList>
    </citation>
    <scope>NUCLEOTIDE SEQUENCE [LARGE SCALE GENOMIC DNA]</scope>
</reference>
<proteinExistence type="inferred from homology"/>
<gene>
    <name evidence="5" type="ORF">LIER_23561</name>
</gene>
<sequence>MMEGGEAAGSSLDALMSSFNTRIAHLQQLVIARNMYPASSMADLSEIDAALQGMEMQVTKIKERLKEETEAIPKAKKLIEASLHQQKILQNMSLYVPASLPEKTVSRHVDVSRSFPSTPSEIGKEGLLPELVRFEDPAPKERKGRAPAPVWYISTEELNALPSYMKGRLTLDKVNAAINDMATYAETNAQLIAAPRNKLSENLLDKSLELRNISAAESLKGKYFFLESDIKGPSLKLDATGKAILTVLRHVGRISETRSGRHRVFILSRP</sequence>
<dbReference type="GO" id="GO:0005876">
    <property type="term" value="C:spindle microtubule"/>
    <property type="evidence" value="ECO:0007669"/>
    <property type="project" value="TreeGrafter"/>
</dbReference>
<keyword evidence="6" id="KW-1185">Reference proteome</keyword>
<dbReference type="Pfam" id="PF07160">
    <property type="entry name" value="SKA1"/>
    <property type="match status" value="1"/>
</dbReference>
<dbReference type="PANTHER" id="PTHR28573">
    <property type="entry name" value="SPINDLE AND KINETOCHORE-ASSOCIATED PROTEIN 1"/>
    <property type="match status" value="1"/>
</dbReference>
<dbReference type="InterPro" id="IPR042031">
    <property type="entry name" value="SKA1_MBD_sf"/>
</dbReference>
<protein>
    <recommendedName>
        <fullName evidence="3">SKA complex subunit 1 homolog</fullName>
    </recommendedName>
    <alternativeName>
        <fullName evidence="4">Spindle and kinetochore-associated protein 1 homolog</fullName>
    </alternativeName>
</protein>